<dbReference type="AlphaFoldDB" id="A0A1X7VD96"/>
<evidence type="ECO:0000313" key="1">
    <source>
        <dbReference type="EnsemblMetazoa" id="Aqu2.1.38001_001"/>
    </source>
</evidence>
<reference evidence="1" key="1">
    <citation type="submission" date="2017-05" db="UniProtKB">
        <authorList>
            <consortium name="EnsemblMetazoa"/>
        </authorList>
    </citation>
    <scope>IDENTIFICATION</scope>
</reference>
<name>A0A1X7VD96_AMPQE</name>
<protein>
    <submittedName>
        <fullName evidence="1">Uncharacterized protein</fullName>
    </submittedName>
</protein>
<sequence length="159" mass="17595">MAGNESVILHYVPYDNSCGEVCFHVAAILFKIESSPQLDLAKLAYTTLLCTINQVFRETTDAAPDMKINFQRPEQLYTNEGQTSTHTSLAVDYIPTVNKWVLLQQLHKVCPLAAVFSVVSGFADTDVLDDQEVFSDSGSCIEEDIAGPKELLQSPQPWP</sequence>
<organism evidence="1">
    <name type="scientific">Amphimedon queenslandica</name>
    <name type="common">Sponge</name>
    <dbReference type="NCBI Taxonomy" id="400682"/>
    <lineage>
        <taxon>Eukaryota</taxon>
        <taxon>Metazoa</taxon>
        <taxon>Porifera</taxon>
        <taxon>Demospongiae</taxon>
        <taxon>Heteroscleromorpha</taxon>
        <taxon>Haplosclerida</taxon>
        <taxon>Niphatidae</taxon>
        <taxon>Amphimedon</taxon>
    </lineage>
</organism>
<dbReference type="EnsemblMetazoa" id="Aqu2.1.38001_001">
    <property type="protein sequence ID" value="Aqu2.1.38001_001"/>
    <property type="gene ID" value="Aqu2.1.38001"/>
</dbReference>
<accession>A0A1X7VD96</accession>
<proteinExistence type="predicted"/>
<dbReference type="InParanoid" id="A0A1X7VD96"/>